<protein>
    <recommendedName>
        <fullName evidence="6">MYND-type domain-containing protein</fullName>
    </recommendedName>
</protein>
<organism evidence="7 8">
    <name type="scientific">Schizophyllum amplum</name>
    <dbReference type="NCBI Taxonomy" id="97359"/>
    <lineage>
        <taxon>Eukaryota</taxon>
        <taxon>Fungi</taxon>
        <taxon>Dikarya</taxon>
        <taxon>Basidiomycota</taxon>
        <taxon>Agaricomycotina</taxon>
        <taxon>Agaricomycetes</taxon>
        <taxon>Agaricomycetidae</taxon>
        <taxon>Agaricales</taxon>
        <taxon>Schizophyllaceae</taxon>
        <taxon>Schizophyllum</taxon>
    </lineage>
</organism>
<dbReference type="InterPro" id="IPR002893">
    <property type="entry name" value="Znf_MYND"/>
</dbReference>
<feature type="chain" id="PRO_5022103393" description="MYND-type domain-containing protein" evidence="5">
    <location>
        <begin position="28"/>
        <end position="344"/>
    </location>
</feature>
<evidence type="ECO:0000256" key="2">
    <source>
        <dbReference type="ARBA" id="ARBA00022771"/>
    </source>
</evidence>
<proteinExistence type="predicted"/>
<comment type="caution">
    <text evidence="7">The sequence shown here is derived from an EMBL/GenBank/DDBJ whole genome shotgun (WGS) entry which is preliminary data.</text>
</comment>
<keyword evidence="2 4" id="KW-0863">Zinc-finger</keyword>
<evidence type="ECO:0000259" key="6">
    <source>
        <dbReference type="PROSITE" id="PS50865"/>
    </source>
</evidence>
<evidence type="ECO:0000256" key="4">
    <source>
        <dbReference type="PROSITE-ProRule" id="PRU00134"/>
    </source>
</evidence>
<feature type="domain" description="MYND-type" evidence="6">
    <location>
        <begin position="156"/>
        <end position="197"/>
    </location>
</feature>
<dbReference type="GO" id="GO:0008270">
    <property type="term" value="F:zinc ion binding"/>
    <property type="evidence" value="ECO:0007669"/>
    <property type="project" value="UniProtKB-KW"/>
</dbReference>
<name>A0A550CVI0_9AGAR</name>
<dbReference type="EMBL" id="VDMD01000001">
    <property type="protein sequence ID" value="TRM68790.1"/>
    <property type="molecule type" value="Genomic_DNA"/>
</dbReference>
<keyword evidence="3" id="KW-0862">Zinc</keyword>
<evidence type="ECO:0000313" key="8">
    <source>
        <dbReference type="Proteomes" id="UP000320762"/>
    </source>
</evidence>
<gene>
    <name evidence="7" type="ORF">BD626DRAFT_409</name>
</gene>
<keyword evidence="8" id="KW-1185">Reference proteome</keyword>
<evidence type="ECO:0000313" key="7">
    <source>
        <dbReference type="EMBL" id="TRM68790.1"/>
    </source>
</evidence>
<sequence length="344" mass="37981">MDPTRAADMLTTLGYFAALFLPVPAHARDVISKLVGIVRATVSTVGRAEVAYMSIYVLRGIWHTAQDERALAWAIRDGIVPLLLTIYDTKDRSGASEMLGYIAVRSIHVSVLRALSLTGDAAIIGRGGFRNPEIPRLVIDGRTSIMCRTYRKVCSSDQCGPEANAPQKCLRRCPCLMACYCSSACQLAHWNTHRDLHERQIGPRRYFPTLDRGPIYHMHQFADGTDSSGSPGFSRLSARSAHFAALCCDAYLRGAAPEICATIRESTSDSWTRPCYSLHIDFTRPGAPNYRLEGYPGDEDAPEAPIDVTADVPQTFNNSTKVLLMQLTMATLLEWADHISKEAR</sequence>
<dbReference type="Proteomes" id="UP000320762">
    <property type="component" value="Unassembled WGS sequence"/>
</dbReference>
<accession>A0A550CVI0</accession>
<keyword evidence="5" id="KW-0732">Signal</keyword>
<reference evidence="7 8" key="1">
    <citation type="journal article" date="2019" name="New Phytol.">
        <title>Comparative genomics reveals unique wood-decay strategies and fruiting body development in the Schizophyllaceae.</title>
        <authorList>
            <person name="Almasi E."/>
            <person name="Sahu N."/>
            <person name="Krizsan K."/>
            <person name="Balint B."/>
            <person name="Kovacs G.M."/>
            <person name="Kiss B."/>
            <person name="Cseklye J."/>
            <person name="Drula E."/>
            <person name="Henrissat B."/>
            <person name="Nagy I."/>
            <person name="Chovatia M."/>
            <person name="Adam C."/>
            <person name="LaButti K."/>
            <person name="Lipzen A."/>
            <person name="Riley R."/>
            <person name="Grigoriev I.V."/>
            <person name="Nagy L.G."/>
        </authorList>
    </citation>
    <scope>NUCLEOTIDE SEQUENCE [LARGE SCALE GENOMIC DNA]</scope>
    <source>
        <strain evidence="7 8">NL-1724</strain>
    </source>
</reference>
<feature type="signal peptide" evidence="5">
    <location>
        <begin position="1"/>
        <end position="27"/>
    </location>
</feature>
<keyword evidence="1" id="KW-0479">Metal-binding</keyword>
<dbReference type="AlphaFoldDB" id="A0A550CVI0"/>
<evidence type="ECO:0000256" key="1">
    <source>
        <dbReference type="ARBA" id="ARBA00022723"/>
    </source>
</evidence>
<dbReference type="PROSITE" id="PS50865">
    <property type="entry name" value="ZF_MYND_2"/>
    <property type="match status" value="1"/>
</dbReference>
<dbReference type="OrthoDB" id="3029214at2759"/>
<evidence type="ECO:0000256" key="5">
    <source>
        <dbReference type="SAM" id="SignalP"/>
    </source>
</evidence>
<evidence type="ECO:0000256" key="3">
    <source>
        <dbReference type="ARBA" id="ARBA00022833"/>
    </source>
</evidence>